<keyword evidence="1" id="KW-0472">Membrane</keyword>
<evidence type="ECO:0000313" key="3">
    <source>
        <dbReference type="Proteomes" id="UP000316759"/>
    </source>
</evidence>
<dbReference type="Proteomes" id="UP000316759">
    <property type="component" value="Unassembled WGS sequence"/>
</dbReference>
<accession>A0A504Y531</accession>
<feature type="transmembrane region" description="Helical" evidence="1">
    <location>
        <begin position="45"/>
        <end position="66"/>
    </location>
</feature>
<dbReference type="AlphaFoldDB" id="A0A504Y531"/>
<dbReference type="OrthoDB" id="10521331at2759"/>
<gene>
    <name evidence="2" type="ORF">FGIG_06550</name>
</gene>
<comment type="caution">
    <text evidence="2">The sequence shown here is derived from an EMBL/GenBank/DDBJ whole genome shotgun (WGS) entry which is preliminary data.</text>
</comment>
<sequence>MDYTRITRIVSLGTCVNYLSAWCTFDRVANMHHLGYVYEVPIVTYWYLGFVAVLFIGVIISGLYLYKMGCFAECNGRTCFDMDDGKIVDMEHCVETE</sequence>
<reference evidence="2 3" key="1">
    <citation type="submission" date="2019-04" db="EMBL/GenBank/DDBJ databases">
        <title>Annotation for the trematode Fasciola gigantica.</title>
        <authorList>
            <person name="Choi Y.-J."/>
        </authorList>
    </citation>
    <scope>NUCLEOTIDE SEQUENCE [LARGE SCALE GENOMIC DNA]</scope>
    <source>
        <strain evidence="2">Uganda_cow_1</strain>
    </source>
</reference>
<organism evidence="2 3">
    <name type="scientific">Fasciola gigantica</name>
    <name type="common">Giant liver fluke</name>
    <dbReference type="NCBI Taxonomy" id="46835"/>
    <lineage>
        <taxon>Eukaryota</taxon>
        <taxon>Metazoa</taxon>
        <taxon>Spiralia</taxon>
        <taxon>Lophotrochozoa</taxon>
        <taxon>Platyhelminthes</taxon>
        <taxon>Trematoda</taxon>
        <taxon>Digenea</taxon>
        <taxon>Plagiorchiida</taxon>
        <taxon>Echinostomata</taxon>
        <taxon>Echinostomatoidea</taxon>
        <taxon>Fasciolidae</taxon>
        <taxon>Fasciola</taxon>
    </lineage>
</organism>
<proteinExistence type="predicted"/>
<dbReference type="EMBL" id="SUNJ01015554">
    <property type="protein sequence ID" value="TPP52547.1"/>
    <property type="molecule type" value="Genomic_DNA"/>
</dbReference>
<keyword evidence="3" id="KW-1185">Reference proteome</keyword>
<keyword evidence="1" id="KW-0812">Transmembrane</keyword>
<keyword evidence="1" id="KW-1133">Transmembrane helix</keyword>
<name>A0A504Y531_FASGI</name>
<protein>
    <submittedName>
        <fullName evidence="2">Uncharacterized protein</fullName>
    </submittedName>
</protein>
<evidence type="ECO:0000313" key="2">
    <source>
        <dbReference type="EMBL" id="TPP52547.1"/>
    </source>
</evidence>
<evidence type="ECO:0000256" key="1">
    <source>
        <dbReference type="SAM" id="Phobius"/>
    </source>
</evidence>